<accession>A0ABS2KZ23</accession>
<keyword evidence="4" id="KW-1185">Reference proteome</keyword>
<keyword evidence="2" id="KW-0812">Transmembrane</keyword>
<gene>
    <name evidence="3" type="ORF">JOE42_003923</name>
</gene>
<feature type="transmembrane region" description="Helical" evidence="2">
    <location>
        <begin position="110"/>
        <end position="133"/>
    </location>
</feature>
<dbReference type="SUPFAM" id="SSF103473">
    <property type="entry name" value="MFS general substrate transporter"/>
    <property type="match status" value="1"/>
</dbReference>
<dbReference type="Proteomes" id="UP000703038">
    <property type="component" value="Unassembled WGS sequence"/>
</dbReference>
<comment type="caution">
    <text evidence="3">The sequence shown here is derived from an EMBL/GenBank/DDBJ whole genome shotgun (WGS) entry which is preliminary data.</text>
</comment>
<evidence type="ECO:0000256" key="1">
    <source>
        <dbReference type="SAM" id="MobiDB-lite"/>
    </source>
</evidence>
<keyword evidence="2" id="KW-1133">Transmembrane helix</keyword>
<feature type="transmembrane region" description="Helical" evidence="2">
    <location>
        <begin position="68"/>
        <end position="90"/>
    </location>
</feature>
<proteinExistence type="predicted"/>
<protein>
    <recommendedName>
        <fullName evidence="5">Sodium:proton antiporter</fullName>
    </recommendedName>
</protein>
<dbReference type="InterPro" id="IPR046291">
    <property type="entry name" value="DUF6328"/>
</dbReference>
<dbReference type="EMBL" id="JAFBBK010000001">
    <property type="protein sequence ID" value="MBM7417190.1"/>
    <property type="molecule type" value="Genomic_DNA"/>
</dbReference>
<feature type="transmembrane region" description="Helical" evidence="2">
    <location>
        <begin position="139"/>
        <end position="161"/>
    </location>
</feature>
<keyword evidence="2" id="KW-0472">Membrane</keyword>
<name>A0ABS2KZ23_9NOCA</name>
<evidence type="ECO:0000256" key="2">
    <source>
        <dbReference type="SAM" id="Phobius"/>
    </source>
</evidence>
<sequence>MTADGPLTGSDWNARERNETETERLDRNWSSLLQELRVVQTGIQLLTGFLLTLPFQARFPELETYEQAVYLVTLGASVTATILLVAPVALHRILFRRRALRQLVDHANRFALAGFVLLGIAMSGVPLLIFDLVVGPTAGIIACAVAATLFVSVCLVLPVSLRRRLGPVNDRSDSTE</sequence>
<dbReference type="InterPro" id="IPR036259">
    <property type="entry name" value="MFS_trans_sf"/>
</dbReference>
<evidence type="ECO:0000313" key="4">
    <source>
        <dbReference type="Proteomes" id="UP000703038"/>
    </source>
</evidence>
<dbReference type="RefSeq" id="WP_204869829.1">
    <property type="nucleotide sequence ID" value="NZ_JAFBBK010000001.1"/>
</dbReference>
<organism evidence="3 4">
    <name type="scientific">Rhodococcoides corynebacterioides</name>
    <dbReference type="NCBI Taxonomy" id="53972"/>
    <lineage>
        <taxon>Bacteria</taxon>
        <taxon>Bacillati</taxon>
        <taxon>Actinomycetota</taxon>
        <taxon>Actinomycetes</taxon>
        <taxon>Mycobacteriales</taxon>
        <taxon>Nocardiaceae</taxon>
        <taxon>Rhodococcoides</taxon>
    </lineage>
</organism>
<evidence type="ECO:0000313" key="3">
    <source>
        <dbReference type="EMBL" id="MBM7417190.1"/>
    </source>
</evidence>
<evidence type="ECO:0008006" key="5">
    <source>
        <dbReference type="Google" id="ProtNLM"/>
    </source>
</evidence>
<feature type="region of interest" description="Disordered" evidence="1">
    <location>
        <begin position="1"/>
        <end position="20"/>
    </location>
</feature>
<reference evidence="3 4" key="1">
    <citation type="submission" date="2021-01" db="EMBL/GenBank/DDBJ databases">
        <title>Genomics of switchgrass bacterial isolates.</title>
        <authorList>
            <person name="Shade A."/>
        </authorList>
    </citation>
    <scope>NUCLEOTIDE SEQUENCE [LARGE SCALE GENOMIC DNA]</scope>
    <source>
        <strain evidence="3 4">PvP111</strain>
    </source>
</reference>
<dbReference type="Pfam" id="PF19853">
    <property type="entry name" value="DUF6328"/>
    <property type="match status" value="1"/>
</dbReference>